<reference evidence="1" key="1">
    <citation type="submission" date="2021-03" db="EMBL/GenBank/DDBJ databases">
        <authorList>
            <person name="Tran Van P."/>
        </authorList>
    </citation>
    <scope>NUCLEOTIDE SEQUENCE</scope>
</reference>
<name>A0ABN7NKS3_TIMPD</name>
<accession>A0ABN7NKS3</accession>
<sequence length="97" mass="11082">MNIEEIENKSSQLHMAGKSVLELRELLRYRKKERGSVTLIANRLGQPNLITPEWLILTPKDMMPLPEHVSFPKPPKAPGTIYCMQQTVEKGSLRKEA</sequence>
<gene>
    <name evidence="1" type="ORF">TPAB3V08_LOCUS2052</name>
</gene>
<dbReference type="EMBL" id="CAJPIN010002004">
    <property type="protein sequence ID" value="CAG2055039.1"/>
    <property type="molecule type" value="Genomic_DNA"/>
</dbReference>
<organism evidence="1 2">
    <name type="scientific">Timema podura</name>
    <name type="common">Walking stick</name>
    <dbReference type="NCBI Taxonomy" id="61482"/>
    <lineage>
        <taxon>Eukaryota</taxon>
        <taxon>Metazoa</taxon>
        <taxon>Ecdysozoa</taxon>
        <taxon>Arthropoda</taxon>
        <taxon>Hexapoda</taxon>
        <taxon>Insecta</taxon>
        <taxon>Pterygota</taxon>
        <taxon>Neoptera</taxon>
        <taxon>Polyneoptera</taxon>
        <taxon>Phasmatodea</taxon>
        <taxon>Timematodea</taxon>
        <taxon>Timematoidea</taxon>
        <taxon>Timematidae</taxon>
        <taxon>Timema</taxon>
    </lineage>
</organism>
<keyword evidence="2" id="KW-1185">Reference proteome</keyword>
<evidence type="ECO:0000313" key="1">
    <source>
        <dbReference type="EMBL" id="CAG2055039.1"/>
    </source>
</evidence>
<protein>
    <submittedName>
        <fullName evidence="1">Uncharacterized protein</fullName>
    </submittedName>
</protein>
<evidence type="ECO:0000313" key="2">
    <source>
        <dbReference type="Proteomes" id="UP001153148"/>
    </source>
</evidence>
<proteinExistence type="predicted"/>
<dbReference type="Proteomes" id="UP001153148">
    <property type="component" value="Unassembled WGS sequence"/>
</dbReference>
<comment type="caution">
    <text evidence="1">The sequence shown here is derived from an EMBL/GenBank/DDBJ whole genome shotgun (WGS) entry which is preliminary data.</text>
</comment>